<dbReference type="InterPro" id="IPR027417">
    <property type="entry name" value="P-loop_NTPase"/>
</dbReference>
<dbReference type="RefSeq" id="WP_034843135.1">
    <property type="nucleotide sequence ID" value="NZ_JOKH01000012.1"/>
</dbReference>
<evidence type="ECO:0000256" key="2">
    <source>
        <dbReference type="ARBA" id="ARBA00022741"/>
    </source>
</evidence>
<dbReference type="Gene3D" id="3.40.50.300">
    <property type="entry name" value="P-loop containing nucleotide triphosphate hydrolases"/>
    <property type="match status" value="1"/>
</dbReference>
<evidence type="ECO:0000313" key="6">
    <source>
        <dbReference type="Proteomes" id="UP000028073"/>
    </source>
</evidence>
<dbReference type="GO" id="GO:0016887">
    <property type="term" value="F:ATP hydrolysis activity"/>
    <property type="evidence" value="ECO:0007669"/>
    <property type="project" value="InterPro"/>
</dbReference>
<evidence type="ECO:0000256" key="3">
    <source>
        <dbReference type="ARBA" id="ARBA00022840"/>
    </source>
</evidence>
<comment type="caution">
    <text evidence="5">The sequence shown here is derived from an EMBL/GenBank/DDBJ whole genome shotgun (WGS) entry which is preliminary data.</text>
</comment>
<dbReference type="InterPro" id="IPR003439">
    <property type="entry name" value="ABC_transporter-like_ATP-bd"/>
</dbReference>
<feature type="domain" description="ABC transporter" evidence="4">
    <location>
        <begin position="3"/>
        <end position="207"/>
    </location>
</feature>
<dbReference type="InterPro" id="IPR003593">
    <property type="entry name" value="AAA+_ATPase"/>
</dbReference>
<proteinExistence type="predicted"/>
<keyword evidence="3 5" id="KW-0067">ATP-binding</keyword>
<dbReference type="Proteomes" id="UP000028073">
    <property type="component" value="Unassembled WGS sequence"/>
</dbReference>
<accession>A0A081N020</accession>
<evidence type="ECO:0000313" key="5">
    <source>
        <dbReference type="EMBL" id="KEQ11793.1"/>
    </source>
</evidence>
<dbReference type="eggNOG" id="COG4136">
    <property type="taxonomic scope" value="Bacteria"/>
</dbReference>
<dbReference type="PANTHER" id="PTHR42781:SF4">
    <property type="entry name" value="SPERMIDINE_PUTRESCINE IMPORT ATP-BINDING PROTEIN POTA"/>
    <property type="match status" value="1"/>
</dbReference>
<dbReference type="Pfam" id="PF00005">
    <property type="entry name" value="ABC_tran"/>
    <property type="match status" value="1"/>
</dbReference>
<evidence type="ECO:0000259" key="4">
    <source>
        <dbReference type="PROSITE" id="PS50893"/>
    </source>
</evidence>
<dbReference type="AlphaFoldDB" id="A0A081N020"/>
<dbReference type="EMBL" id="JOKH01000012">
    <property type="protein sequence ID" value="KEQ11793.1"/>
    <property type="molecule type" value="Genomic_DNA"/>
</dbReference>
<dbReference type="InterPro" id="IPR050093">
    <property type="entry name" value="ABC_SmlMolc_Importer"/>
</dbReference>
<name>A0A081N020_9GAMM</name>
<dbReference type="SMART" id="SM00382">
    <property type="entry name" value="AAA"/>
    <property type="match status" value="1"/>
</dbReference>
<keyword evidence="6" id="KW-1185">Reference proteome</keyword>
<dbReference type="OrthoDB" id="9802264at2"/>
<protein>
    <submittedName>
        <fullName evidence="5">ABC transporter ATP-binding protein</fullName>
    </submittedName>
</protein>
<dbReference type="STRING" id="1137799.GZ78_28505"/>
<dbReference type="GO" id="GO:0005524">
    <property type="term" value="F:ATP binding"/>
    <property type="evidence" value="ECO:0007669"/>
    <property type="project" value="UniProtKB-KW"/>
</dbReference>
<dbReference type="SUPFAM" id="SSF52540">
    <property type="entry name" value="P-loop containing nucleoside triphosphate hydrolases"/>
    <property type="match status" value="1"/>
</dbReference>
<evidence type="ECO:0000256" key="1">
    <source>
        <dbReference type="ARBA" id="ARBA00022448"/>
    </source>
</evidence>
<reference evidence="5 6" key="1">
    <citation type="submission" date="2014-06" db="EMBL/GenBank/DDBJ databases">
        <title>Whole Genome Sequences of Three Symbiotic Endozoicomonas Bacteria.</title>
        <authorList>
            <person name="Neave M.J."/>
            <person name="Apprill A."/>
            <person name="Voolstra C.R."/>
        </authorList>
    </citation>
    <scope>NUCLEOTIDE SEQUENCE [LARGE SCALE GENOMIC DNA]</scope>
    <source>
        <strain evidence="5 6">DSM 25634</strain>
    </source>
</reference>
<keyword evidence="2" id="KW-0547">Nucleotide-binding</keyword>
<gene>
    <name evidence="5" type="ORF">GZ78_28505</name>
</gene>
<keyword evidence="1" id="KW-0813">Transport</keyword>
<organism evidence="5 6">
    <name type="scientific">Endozoicomonas numazuensis</name>
    <dbReference type="NCBI Taxonomy" id="1137799"/>
    <lineage>
        <taxon>Bacteria</taxon>
        <taxon>Pseudomonadati</taxon>
        <taxon>Pseudomonadota</taxon>
        <taxon>Gammaproteobacteria</taxon>
        <taxon>Oceanospirillales</taxon>
        <taxon>Endozoicomonadaceae</taxon>
        <taxon>Endozoicomonas</taxon>
    </lineage>
</organism>
<dbReference type="PROSITE" id="PS50893">
    <property type="entry name" value="ABC_TRANSPORTER_2"/>
    <property type="match status" value="1"/>
</dbReference>
<sequence>MKLEVRNLALSVAGKRLVSDLSFIARAGRVLAITGPSGCGKSSILDFLCGTLPGSFQGSGTIMLNDRDITSRPSHERGIGLQLQDHLLFPHLSVSENLAFGIPSFYSRSERKQKIEKALSECQLPNFGRNNPLTLSGGQRARISLMRTLLSEPKVLLLDEPFSKLDPELRQQFREFVFNRVSELSIPVIMVTHDQADIPEASETIKL</sequence>
<dbReference type="PANTHER" id="PTHR42781">
    <property type="entry name" value="SPERMIDINE/PUTRESCINE IMPORT ATP-BINDING PROTEIN POTA"/>
    <property type="match status" value="1"/>
</dbReference>